<gene>
    <name evidence="1" type="ORF">VIS19158_08980</name>
</gene>
<name>F9RNY5_9VIBR</name>
<dbReference type="AlphaFoldDB" id="F9RNY5"/>
<sequence>MYNNWSVMKTIFVSFFHFDLIQQQKSIVLLGFFNIKKKPAFVRWLMLFKAICLIFV</sequence>
<reference evidence="1 2" key="1">
    <citation type="journal article" date="2012" name="Int. J. Syst. Evol. Microbiol.">
        <title>Vibrio caribbeanicus sp. nov., isolated from the marine sponge Scleritoderma cyanea.</title>
        <authorList>
            <person name="Hoffmann M."/>
            <person name="Monday S.R."/>
            <person name="Allard M.W."/>
            <person name="Strain E.A."/>
            <person name="Whittaker P."/>
            <person name="Naum M."/>
            <person name="McCarthy P.J."/>
            <person name="Lopez J.V."/>
            <person name="Fischer M."/>
            <person name="Brown E.W."/>
        </authorList>
    </citation>
    <scope>NUCLEOTIDE SEQUENCE [LARGE SCALE GENOMIC DNA]</scope>
    <source>
        <strain evidence="1 2">LMG 19158</strain>
    </source>
</reference>
<organism evidence="1 2">
    <name type="scientific">Vibrio scophthalmi LMG 19158</name>
    <dbReference type="NCBI Taxonomy" id="870967"/>
    <lineage>
        <taxon>Bacteria</taxon>
        <taxon>Pseudomonadati</taxon>
        <taxon>Pseudomonadota</taxon>
        <taxon>Gammaproteobacteria</taxon>
        <taxon>Vibrionales</taxon>
        <taxon>Vibrionaceae</taxon>
        <taxon>Vibrio</taxon>
    </lineage>
</organism>
<accession>F9RNY5</accession>
<evidence type="ECO:0000313" key="2">
    <source>
        <dbReference type="Proteomes" id="UP000004349"/>
    </source>
</evidence>
<dbReference type="eggNOG" id="ENOG5032JND">
    <property type="taxonomic scope" value="Bacteria"/>
</dbReference>
<comment type="caution">
    <text evidence="1">The sequence shown here is derived from an EMBL/GenBank/DDBJ whole genome shotgun (WGS) entry which is preliminary data.</text>
</comment>
<proteinExistence type="predicted"/>
<protein>
    <submittedName>
        <fullName evidence="1">Uncharacterized protein</fullName>
    </submittedName>
</protein>
<dbReference type="EMBL" id="AFWE01000124">
    <property type="protein sequence ID" value="EGU36452.1"/>
    <property type="molecule type" value="Genomic_DNA"/>
</dbReference>
<dbReference type="Proteomes" id="UP000004349">
    <property type="component" value="Unassembled WGS sequence"/>
</dbReference>
<evidence type="ECO:0000313" key="1">
    <source>
        <dbReference type="EMBL" id="EGU36452.1"/>
    </source>
</evidence>